<feature type="compositionally biased region" description="Low complexity" evidence="4">
    <location>
        <begin position="824"/>
        <end position="851"/>
    </location>
</feature>
<evidence type="ECO:0000313" key="6">
    <source>
        <dbReference type="EMBL" id="GAT54794.1"/>
    </source>
</evidence>
<gene>
    <name evidence="6" type="ORF">MCHLO_11619</name>
</gene>
<feature type="compositionally biased region" description="Basic residues" evidence="4">
    <location>
        <begin position="746"/>
        <end position="761"/>
    </location>
</feature>
<organism evidence="6 7">
    <name type="scientific">Mycena chlorophos</name>
    <name type="common">Agaric fungus</name>
    <name type="synonym">Agaricus chlorophos</name>
    <dbReference type="NCBI Taxonomy" id="658473"/>
    <lineage>
        <taxon>Eukaryota</taxon>
        <taxon>Fungi</taxon>
        <taxon>Dikarya</taxon>
        <taxon>Basidiomycota</taxon>
        <taxon>Agaricomycotina</taxon>
        <taxon>Agaricomycetes</taxon>
        <taxon>Agaricomycetidae</taxon>
        <taxon>Agaricales</taxon>
        <taxon>Marasmiineae</taxon>
        <taxon>Mycenaceae</taxon>
        <taxon>Mycena</taxon>
    </lineage>
</organism>
<feature type="compositionally biased region" description="Polar residues" evidence="4">
    <location>
        <begin position="790"/>
        <end position="812"/>
    </location>
</feature>
<feature type="region of interest" description="Disordered" evidence="4">
    <location>
        <begin position="1"/>
        <end position="97"/>
    </location>
</feature>
<feature type="compositionally biased region" description="Pro residues" evidence="4">
    <location>
        <begin position="639"/>
        <end position="651"/>
    </location>
</feature>
<name>A0ABQ0LUM6_MYCCL</name>
<dbReference type="EMBL" id="DF848767">
    <property type="protein sequence ID" value="GAT54794.1"/>
    <property type="molecule type" value="Genomic_DNA"/>
</dbReference>
<proteinExistence type="inferred from homology"/>
<dbReference type="Gene3D" id="3.40.50.12660">
    <property type="match status" value="1"/>
</dbReference>
<evidence type="ECO:0000259" key="5">
    <source>
        <dbReference type="Pfam" id="PF00656"/>
    </source>
</evidence>
<keyword evidence="7" id="KW-1185">Reference proteome</keyword>
<dbReference type="PANTHER" id="PTHR48104">
    <property type="entry name" value="METACASPASE-4"/>
    <property type="match status" value="1"/>
</dbReference>
<dbReference type="InterPro" id="IPR011600">
    <property type="entry name" value="Pept_C14_caspase"/>
</dbReference>
<keyword evidence="3" id="KW-0788">Thiol protease</keyword>
<evidence type="ECO:0000256" key="1">
    <source>
        <dbReference type="ARBA" id="ARBA00009005"/>
    </source>
</evidence>
<dbReference type="SUPFAM" id="SSF52129">
    <property type="entry name" value="Caspase-like"/>
    <property type="match status" value="1"/>
</dbReference>
<sequence>MPVPEPSSTLAVPQHRSRRLSAPGPPSPGWTVDRAKTPMPVPAPPPSYANSDAASFSYTPTPRALGNGFLATSSPPRHTHHHHHKTHKQQQQPQQVIVAQRPAHAQRPPPVPHQHAPVPAPVKLLMPALHPHFMFSKCTGRRRALCIGINYVGQPHELKGCVNDAKHVFSFLVRRFGYKPENIVVLTDDSRHPRGLPTRQNMIDAMHWLVKDAQPHDSLFFHYSGHGGQTPDLDGDEVDGFDETIYPLDYKRAGFIVDDELHQIMVKSLPAGCRLTAVFDSCHSGTVLDLPYIYNTHGKLRGQQISDRALARKATPADVISWSGCKDGQTSADTFADGQAVGAASHAFIKAIEMQPHQSYQDLLYNIRKLLYQKYSQTPQLGSSHPMDTSRRFIMMYATRSYHVPAGFPQVPFNGPPPQPPHIRANPQDWQNGSWSINPAFNASQWTVNSAAAWMPAQAWAQRHAAEWHHQQQQQQMAAAANYNPFKRVPRPPSAEYLATKLSDNPLGLTNMIPREQLFGPRTDGIAAPTPWVWTPRNLDEDGDEADSQPPPPTSAPPIYTRPTQTREMTDPIPSSSRLHHPSTPVRHSSEPPERPRHSRPADNLTPSRELQLQPTFSAVNVVRTPEHYRTRSSSAGPSPSPQPLYGPPTPRRSSVDSDLSNRMERLSTNGLSRHSSLPAPLSAPLTGSTSMIGVTNMVDEPASLLSPLVGVPHNGNKHATRPLGASSSLSAIPEGMDNNTDSTRRSPKRKSKSGSRRSRHTSPVPSGSATSPPPLANMFAMTPQMQVYPSGEQQSITPPHNLTPPHGSSLTPPHGSQLPVTPSRISPHSHSGSSLYSTPTHPSSYSHSHNPLPPPPQETPLRDPSLRIPIQKPPPERWRKRIRRGMWNRRGDHLTMDGFIVYAPPSIAYPDELADYPAETVGYRDHLGVEIMYMERPELPESLPRYGQPPLQPYEKFVVYDYQ</sequence>
<evidence type="ECO:0000256" key="4">
    <source>
        <dbReference type="SAM" id="MobiDB-lite"/>
    </source>
</evidence>
<keyword evidence="3" id="KW-0378">Hydrolase</keyword>
<feature type="domain" description="Peptidase C14 caspase" evidence="5">
    <location>
        <begin position="141"/>
        <end position="385"/>
    </location>
</feature>
<feature type="compositionally biased region" description="Polar residues" evidence="4">
    <location>
        <begin position="605"/>
        <end position="619"/>
    </location>
</feature>
<reference evidence="6" key="1">
    <citation type="submission" date="2014-09" db="EMBL/GenBank/DDBJ databases">
        <title>Genome sequence of the luminous mushroom Mycena chlorophos for searching fungal bioluminescence genes.</title>
        <authorList>
            <person name="Tanaka Y."/>
            <person name="Kasuga D."/>
            <person name="Oba Y."/>
            <person name="Hase S."/>
            <person name="Sato K."/>
            <person name="Oba Y."/>
            <person name="Sakakibara Y."/>
        </authorList>
    </citation>
    <scope>NUCLEOTIDE SEQUENCE</scope>
</reference>
<protein>
    <recommendedName>
        <fullName evidence="5">Peptidase C14 caspase domain-containing protein</fullName>
    </recommendedName>
</protein>
<keyword evidence="2" id="KW-0053">Apoptosis</keyword>
<dbReference type="Pfam" id="PF00656">
    <property type="entry name" value="Peptidase_C14"/>
    <property type="match status" value="1"/>
</dbReference>
<dbReference type="InterPro" id="IPR050452">
    <property type="entry name" value="Metacaspase"/>
</dbReference>
<feature type="compositionally biased region" description="Basic and acidic residues" evidence="4">
    <location>
        <begin position="654"/>
        <end position="666"/>
    </location>
</feature>
<feature type="region of interest" description="Disordered" evidence="4">
    <location>
        <begin position="714"/>
        <end position="778"/>
    </location>
</feature>
<feature type="region of interest" description="Disordered" evidence="4">
    <location>
        <begin position="520"/>
        <end position="684"/>
    </location>
</feature>
<evidence type="ECO:0000313" key="7">
    <source>
        <dbReference type="Proteomes" id="UP000815677"/>
    </source>
</evidence>
<dbReference type="Proteomes" id="UP000815677">
    <property type="component" value="Unassembled WGS sequence"/>
</dbReference>
<evidence type="ECO:0000256" key="2">
    <source>
        <dbReference type="ARBA" id="ARBA00022703"/>
    </source>
</evidence>
<accession>A0ABQ0LUM6</accession>
<feature type="compositionally biased region" description="Polar residues" evidence="4">
    <location>
        <begin position="48"/>
        <end position="60"/>
    </location>
</feature>
<feature type="compositionally biased region" description="Basic residues" evidence="4">
    <location>
        <begin position="77"/>
        <end position="88"/>
    </location>
</feature>
<dbReference type="PANTHER" id="PTHR48104:SF30">
    <property type="entry name" value="METACASPASE-1"/>
    <property type="match status" value="1"/>
</dbReference>
<keyword evidence="3" id="KW-0645">Protease</keyword>
<feature type="compositionally biased region" description="Polar residues" evidence="4">
    <location>
        <begin position="1"/>
        <end position="11"/>
    </location>
</feature>
<feature type="compositionally biased region" description="Polar residues" evidence="4">
    <location>
        <begin position="667"/>
        <end position="676"/>
    </location>
</feature>
<comment type="similarity">
    <text evidence="1">Belongs to the peptidase C14B family.</text>
</comment>
<feature type="region of interest" description="Disordered" evidence="4">
    <location>
        <begin position="790"/>
        <end position="874"/>
    </location>
</feature>
<evidence type="ECO:0000256" key="3">
    <source>
        <dbReference type="ARBA" id="ARBA00022807"/>
    </source>
</evidence>
<dbReference type="InterPro" id="IPR029030">
    <property type="entry name" value="Caspase-like_dom_sf"/>
</dbReference>
<feature type="compositionally biased region" description="Polar residues" evidence="4">
    <location>
        <begin position="762"/>
        <end position="771"/>
    </location>
</feature>